<feature type="compositionally biased region" description="Basic and acidic residues" evidence="1">
    <location>
        <begin position="10"/>
        <end position="20"/>
    </location>
</feature>
<accession>A0A0A9F5W9</accession>
<feature type="region of interest" description="Disordered" evidence="1">
    <location>
        <begin position="1"/>
        <end position="26"/>
    </location>
</feature>
<evidence type="ECO:0000256" key="1">
    <source>
        <dbReference type="SAM" id="MobiDB-lite"/>
    </source>
</evidence>
<organism evidence="2">
    <name type="scientific">Arundo donax</name>
    <name type="common">Giant reed</name>
    <name type="synonym">Donax arundinaceus</name>
    <dbReference type="NCBI Taxonomy" id="35708"/>
    <lineage>
        <taxon>Eukaryota</taxon>
        <taxon>Viridiplantae</taxon>
        <taxon>Streptophyta</taxon>
        <taxon>Embryophyta</taxon>
        <taxon>Tracheophyta</taxon>
        <taxon>Spermatophyta</taxon>
        <taxon>Magnoliopsida</taxon>
        <taxon>Liliopsida</taxon>
        <taxon>Poales</taxon>
        <taxon>Poaceae</taxon>
        <taxon>PACMAD clade</taxon>
        <taxon>Arundinoideae</taxon>
        <taxon>Arundineae</taxon>
        <taxon>Arundo</taxon>
    </lineage>
</organism>
<proteinExistence type="predicted"/>
<reference evidence="2" key="2">
    <citation type="journal article" date="2015" name="Data Brief">
        <title>Shoot transcriptome of the giant reed, Arundo donax.</title>
        <authorList>
            <person name="Barrero R.A."/>
            <person name="Guerrero F.D."/>
            <person name="Moolhuijzen P."/>
            <person name="Goolsby J.A."/>
            <person name="Tidwell J."/>
            <person name="Bellgard S.E."/>
            <person name="Bellgard M.I."/>
        </authorList>
    </citation>
    <scope>NUCLEOTIDE SEQUENCE</scope>
    <source>
        <tissue evidence="2">Shoot tissue taken approximately 20 cm above the soil surface</tissue>
    </source>
</reference>
<dbReference type="EMBL" id="GBRH01194248">
    <property type="protein sequence ID" value="JAE03648.1"/>
    <property type="molecule type" value="Transcribed_RNA"/>
</dbReference>
<name>A0A0A9F5W9_ARUDO</name>
<reference evidence="2" key="1">
    <citation type="submission" date="2014-09" db="EMBL/GenBank/DDBJ databases">
        <authorList>
            <person name="Magalhaes I.L.F."/>
            <person name="Oliveira U."/>
            <person name="Santos F.R."/>
            <person name="Vidigal T.H.D.A."/>
            <person name="Brescovit A.D."/>
            <person name="Santos A.J."/>
        </authorList>
    </citation>
    <scope>NUCLEOTIDE SEQUENCE</scope>
    <source>
        <tissue evidence="2">Shoot tissue taken approximately 20 cm above the soil surface</tissue>
    </source>
</reference>
<evidence type="ECO:0000313" key="2">
    <source>
        <dbReference type="EMBL" id="JAE03648.1"/>
    </source>
</evidence>
<protein>
    <submittedName>
        <fullName evidence="2">Uncharacterized protein</fullName>
    </submittedName>
</protein>
<dbReference type="AlphaFoldDB" id="A0A0A9F5W9"/>
<sequence>MIRRRQLSKQKVDVDEENTRNCDQTGKLANKKNSQLLTTSLNSGALSVDVYPYKAL</sequence>